<keyword evidence="4" id="KW-1185">Reference proteome</keyword>
<feature type="transmembrane region" description="Helical" evidence="2">
    <location>
        <begin position="161"/>
        <end position="183"/>
    </location>
</feature>
<evidence type="ECO:0000313" key="3">
    <source>
        <dbReference type="EMBL" id="TCP57536.1"/>
    </source>
</evidence>
<organism evidence="3 4">
    <name type="scientific">Tamaricihabitans halophyticus</name>
    <dbReference type="NCBI Taxonomy" id="1262583"/>
    <lineage>
        <taxon>Bacteria</taxon>
        <taxon>Bacillati</taxon>
        <taxon>Actinomycetota</taxon>
        <taxon>Actinomycetes</taxon>
        <taxon>Pseudonocardiales</taxon>
        <taxon>Pseudonocardiaceae</taxon>
        <taxon>Tamaricihabitans</taxon>
    </lineage>
</organism>
<sequence>MSTSPTTRERTTSDEPDGAGPSPSRIVLVILGLSAALSVVLVAFAWPNVASEPRQIPVVVSGPAEVTETLEARMEEALGEDAVDLTEVADLREAEAAVLEREAYGALVLGPEGGEMVIASAASPVVAQGLQQIAAAVPPEMGGPLAVRDLVALPERDARGVGLPSAVLPLLLAGYASGVVAALHLRGRVAVQLAAIAGVAAISGLSFAGIMQGWFESLGGNYWANSGVLALGIAAVGVTVAGLYRLWGLKGSIGMVVAMVLLGNPLSGAMSAPEMLPAGWGAFGQLLPPGALVSALRSVAFFDGAGSVQPWIVLSAWVAAGLLLILFAPSREPEASSRQQM</sequence>
<evidence type="ECO:0000256" key="2">
    <source>
        <dbReference type="SAM" id="Phobius"/>
    </source>
</evidence>
<proteinExistence type="predicted"/>
<reference evidence="3 4" key="1">
    <citation type="submission" date="2019-03" db="EMBL/GenBank/DDBJ databases">
        <title>Genomic Encyclopedia of Type Strains, Phase IV (KMG-IV): sequencing the most valuable type-strain genomes for metagenomic binning, comparative biology and taxonomic classification.</title>
        <authorList>
            <person name="Goeker M."/>
        </authorList>
    </citation>
    <scope>NUCLEOTIDE SEQUENCE [LARGE SCALE GENOMIC DNA]</scope>
    <source>
        <strain evidence="3 4">DSM 45765</strain>
    </source>
</reference>
<dbReference type="EMBL" id="SLXQ01000001">
    <property type="protein sequence ID" value="TCP57536.1"/>
    <property type="molecule type" value="Genomic_DNA"/>
</dbReference>
<dbReference type="AlphaFoldDB" id="A0A4V2SV78"/>
<dbReference type="Proteomes" id="UP000294911">
    <property type="component" value="Unassembled WGS sequence"/>
</dbReference>
<dbReference type="RefSeq" id="WP_132876005.1">
    <property type="nucleotide sequence ID" value="NZ_SLXQ01000001.1"/>
</dbReference>
<comment type="caution">
    <text evidence="3">The sequence shown here is derived from an EMBL/GenBank/DDBJ whole genome shotgun (WGS) entry which is preliminary data.</text>
</comment>
<evidence type="ECO:0000256" key="1">
    <source>
        <dbReference type="SAM" id="MobiDB-lite"/>
    </source>
</evidence>
<gene>
    <name evidence="3" type="ORF">EV191_1011493</name>
</gene>
<keyword evidence="2" id="KW-0812">Transmembrane</keyword>
<feature type="region of interest" description="Disordered" evidence="1">
    <location>
        <begin position="1"/>
        <end position="21"/>
    </location>
</feature>
<keyword evidence="2" id="KW-0472">Membrane</keyword>
<dbReference type="OrthoDB" id="2151407at2"/>
<feature type="transmembrane region" description="Helical" evidence="2">
    <location>
        <begin position="222"/>
        <end position="247"/>
    </location>
</feature>
<feature type="transmembrane region" description="Helical" evidence="2">
    <location>
        <begin position="189"/>
        <end position="210"/>
    </location>
</feature>
<accession>A0A4V2SV78</accession>
<name>A0A4V2SV78_9PSEU</name>
<feature type="transmembrane region" description="Helical" evidence="2">
    <location>
        <begin position="26"/>
        <end position="46"/>
    </location>
</feature>
<feature type="transmembrane region" description="Helical" evidence="2">
    <location>
        <begin position="253"/>
        <end position="270"/>
    </location>
</feature>
<protein>
    <recommendedName>
        <fullName evidence="5">ABC-2 family transporter</fullName>
    </recommendedName>
</protein>
<evidence type="ECO:0000313" key="4">
    <source>
        <dbReference type="Proteomes" id="UP000294911"/>
    </source>
</evidence>
<feature type="transmembrane region" description="Helical" evidence="2">
    <location>
        <begin position="308"/>
        <end position="328"/>
    </location>
</feature>
<keyword evidence="2" id="KW-1133">Transmembrane helix</keyword>
<evidence type="ECO:0008006" key="5">
    <source>
        <dbReference type="Google" id="ProtNLM"/>
    </source>
</evidence>